<reference evidence="1 2" key="1">
    <citation type="journal article" date="2019" name="Appl. Microbiol. Biotechnol.">
        <title>Genome sequence of Isaria javanica and comparative genome analysis insights into family S53 peptidase evolution in fungal entomopathogens.</title>
        <authorList>
            <person name="Lin R."/>
            <person name="Zhang X."/>
            <person name="Xin B."/>
            <person name="Zou M."/>
            <person name="Gao Y."/>
            <person name="Qin F."/>
            <person name="Hu Q."/>
            <person name="Xie B."/>
            <person name="Cheng X."/>
        </authorList>
    </citation>
    <scope>NUCLEOTIDE SEQUENCE [LARGE SCALE GENOMIC DNA]</scope>
    <source>
        <strain evidence="1 2">IJ1G</strain>
    </source>
</reference>
<protein>
    <submittedName>
        <fullName evidence="1">Uncharacterized protein</fullName>
    </submittedName>
</protein>
<name>A0A545URK2_9HYPO</name>
<gene>
    <name evidence="1" type="ORF">IF1G_09164</name>
</gene>
<organism evidence="1 2">
    <name type="scientific">Cordyceps javanica</name>
    <dbReference type="NCBI Taxonomy" id="43265"/>
    <lineage>
        <taxon>Eukaryota</taxon>
        <taxon>Fungi</taxon>
        <taxon>Dikarya</taxon>
        <taxon>Ascomycota</taxon>
        <taxon>Pezizomycotina</taxon>
        <taxon>Sordariomycetes</taxon>
        <taxon>Hypocreomycetidae</taxon>
        <taxon>Hypocreales</taxon>
        <taxon>Cordycipitaceae</taxon>
        <taxon>Cordyceps</taxon>
    </lineage>
</organism>
<comment type="caution">
    <text evidence="1">The sequence shown here is derived from an EMBL/GenBank/DDBJ whole genome shotgun (WGS) entry which is preliminary data.</text>
</comment>
<dbReference type="Proteomes" id="UP000315783">
    <property type="component" value="Unassembled WGS sequence"/>
</dbReference>
<dbReference type="AlphaFoldDB" id="A0A545URK2"/>
<sequence length="223" mass="24508">MIAYAPGFTDAPDGADFESSLVTMESPSPAVTFGSSYSSCSTASTASSSCSSGTTSYVPNIGMISFDSHFTLVQSWNQYDMTDAGQSGRLRAVRERKDLAKPTRSSPGTWVCRRGCSPVGSISSHVHLSGYCAYRAWLNTRGRLLARCWRTGYWGKYHRSFDKEFWSGHATAAKYGQSGEKNIGWPYPDQRRQRQARQIYSAVVETTFSSSSSPSFSLLFSSP</sequence>
<evidence type="ECO:0000313" key="1">
    <source>
        <dbReference type="EMBL" id="TQV92092.1"/>
    </source>
</evidence>
<accession>A0A545URK2</accession>
<dbReference type="EMBL" id="SPUK01000016">
    <property type="protein sequence ID" value="TQV92092.1"/>
    <property type="molecule type" value="Genomic_DNA"/>
</dbReference>
<keyword evidence="2" id="KW-1185">Reference proteome</keyword>
<evidence type="ECO:0000313" key="2">
    <source>
        <dbReference type="Proteomes" id="UP000315783"/>
    </source>
</evidence>
<proteinExistence type="predicted"/>